<dbReference type="OrthoDB" id="9809287at2"/>
<comment type="caution">
    <text evidence="2">The sequence shown here is derived from an EMBL/GenBank/DDBJ whole genome shotgun (WGS) entry which is preliminary data.</text>
</comment>
<reference evidence="2 3" key="1">
    <citation type="submission" date="2019-07" db="EMBL/GenBank/DDBJ databases">
        <title>Novel species isolated from glacier.</title>
        <authorList>
            <person name="Liu Q."/>
            <person name="Xin Y.-H."/>
        </authorList>
    </citation>
    <scope>NUCLEOTIDE SEQUENCE [LARGE SCALE GENOMIC DNA]</scope>
    <source>
        <strain evidence="2 3">LB1R16</strain>
    </source>
</reference>
<dbReference type="PRINTS" id="PR00080">
    <property type="entry name" value="SDRFAMILY"/>
</dbReference>
<dbReference type="PANTHER" id="PTHR42760:SF40">
    <property type="entry name" value="3-OXOACYL-[ACYL-CARRIER-PROTEIN] REDUCTASE, CHLOROPLASTIC"/>
    <property type="match status" value="1"/>
</dbReference>
<dbReference type="PRINTS" id="PR00081">
    <property type="entry name" value="GDHRDH"/>
</dbReference>
<dbReference type="Gene3D" id="3.40.50.720">
    <property type="entry name" value="NAD(P)-binding Rossmann-like Domain"/>
    <property type="match status" value="4"/>
</dbReference>
<dbReference type="CDD" id="cd05233">
    <property type="entry name" value="SDR_c"/>
    <property type="match status" value="2"/>
</dbReference>
<organism evidence="2 3">
    <name type="scientific">Glacieibacterium frigidum</name>
    <dbReference type="NCBI Taxonomy" id="2593303"/>
    <lineage>
        <taxon>Bacteria</taxon>
        <taxon>Pseudomonadati</taxon>
        <taxon>Pseudomonadota</taxon>
        <taxon>Alphaproteobacteria</taxon>
        <taxon>Sphingomonadales</taxon>
        <taxon>Sphingosinicellaceae</taxon>
        <taxon>Glacieibacterium</taxon>
    </lineage>
</organism>
<gene>
    <name evidence="2" type="ORF">FMM06_02675</name>
</gene>
<dbReference type="EMBL" id="VJWA01000001">
    <property type="protein sequence ID" value="TRW17123.1"/>
    <property type="molecule type" value="Genomic_DNA"/>
</dbReference>
<sequence>MGAGVRQHDEAFEEGVAMTNRLSGKIALVTGAAGNLGGEIVRAYLREGATVVLTGRTRERVEAAAAAACAEAGVPETSVMSVVLDGGDPDSVRAAVAEVVAVHGRIDILVNNAGSAGPKAPLGRLPLTEDELANGDTETVAQAARSLLGVAWNLIRAAAPALAPGASVVNVSTIFSRTEYYARTAYVVPKAAMNALSRAVAQELGARGIRVNLLFPGPIESQRIRTVFAAMDKLQGKAAGATADQFTGIMALNRDAAAPDKPLPTPQDIAATCVFLGSDESQALSGQDFEVTNGMNVPKESRSTYMSRPTMRSIDGAGLGVLVAAGDQLDEAIEIARVQAACGAAVLLGFGSEAGVVMARQRLESDPPVGRVALALFDRADPAAMDAALTEFTASDGELTGAIIMPDFATDYFTGPLSEASDEQVASFIDGELTGAIAIARTLTRYWGVHDSLVHDPRFVFVTNGSDGAGDAWNALLSAAIEQLIRVWRDESAVDVEFGRRRQAEWGNQIVRYANAEPENIRFAAGQAARILLKERRITPVSLHLPPSIGEATGARKAMVGFAENITGLHLGKVALITGGSAGIGGQVARLLALAGAKVMLVARRESELQAMRARIVGELEDVGFSGVERRVRTISNIDVSDHASLKGCVDQTIAAFGRIDYLINNAGISGAEEMVVDMDLASFRRTLDANLISNYVLASHVVPLMKAQGSGYILNVSSYFGGEKYLAVAYPNRADYAVSKSGQRAMVEAMARYLGPEIQINAIAPGPVDGDRLGGTGGKPGLFERRGRLILENKRLNAVHAACVKAVRNGKRIEAVLGRLSRNDTVRIAHDTDNPRELRDLALACAQEGDDSSTWDRFLLTRGIAARLVKRLRLGGYFTDAAAWATRPDTEEANGGWLLRVPPDDKPWLPAKKIASEAAKVGSGVTSLLNLGRMPTEGEVAQATVFFLADRAVSGETFMPSGGLSLERSTTERELFGSPKQERLDRMRGKTVWVVGEHLVDYLVGVTQAFADCEVARIVLMTKTGEGGAALVAALEETTAAVETLVCGDDLEAQFDAALAKWGTPTTIVSTPFTPLPDRLFGEDVLTPDEFAAVCEDNLTHHFRVARKASLYDHCQLVLVSPDVEMGTTGPAFALANFVKTALHAFTATLAVENERLVHDVPVNQINLTRRVRSEEPRNLDEHLEEVKRFARAVLLAGAPLPDAEDSRYRARIYRGMSMTV</sequence>
<accession>A0A552UFX3</accession>
<dbReference type="FunFam" id="3.40.50.720:FF:000084">
    <property type="entry name" value="Short-chain dehydrogenase reductase"/>
    <property type="match status" value="2"/>
</dbReference>
<evidence type="ECO:0000313" key="3">
    <source>
        <dbReference type="Proteomes" id="UP000317894"/>
    </source>
</evidence>
<dbReference type="Pfam" id="PF13561">
    <property type="entry name" value="adh_short_C2"/>
    <property type="match status" value="1"/>
</dbReference>
<keyword evidence="3" id="KW-1185">Reference proteome</keyword>
<protein>
    <submittedName>
        <fullName evidence="2">SDR family oxidoreductase</fullName>
    </submittedName>
</protein>
<evidence type="ECO:0000256" key="1">
    <source>
        <dbReference type="ARBA" id="ARBA00006484"/>
    </source>
</evidence>
<dbReference type="GO" id="GO:0016616">
    <property type="term" value="F:oxidoreductase activity, acting on the CH-OH group of donors, NAD or NADP as acceptor"/>
    <property type="evidence" value="ECO:0007669"/>
    <property type="project" value="TreeGrafter"/>
</dbReference>
<dbReference type="SUPFAM" id="SSF51735">
    <property type="entry name" value="NAD(P)-binding Rossmann-fold domains"/>
    <property type="match status" value="4"/>
</dbReference>
<dbReference type="InterPro" id="IPR036291">
    <property type="entry name" value="NAD(P)-bd_dom_sf"/>
</dbReference>
<dbReference type="GO" id="GO:0030497">
    <property type="term" value="P:fatty acid elongation"/>
    <property type="evidence" value="ECO:0007669"/>
    <property type="project" value="TreeGrafter"/>
</dbReference>
<dbReference type="Proteomes" id="UP000317894">
    <property type="component" value="Unassembled WGS sequence"/>
</dbReference>
<dbReference type="InterPro" id="IPR002347">
    <property type="entry name" value="SDR_fam"/>
</dbReference>
<proteinExistence type="inferred from homology"/>
<name>A0A552UFX3_9SPHN</name>
<dbReference type="PANTHER" id="PTHR42760">
    <property type="entry name" value="SHORT-CHAIN DEHYDROGENASES/REDUCTASES FAMILY MEMBER"/>
    <property type="match status" value="1"/>
</dbReference>
<dbReference type="Pfam" id="PF00106">
    <property type="entry name" value="adh_short"/>
    <property type="match status" value="1"/>
</dbReference>
<dbReference type="AlphaFoldDB" id="A0A552UFX3"/>
<comment type="similarity">
    <text evidence="1">Belongs to the short-chain dehydrogenases/reductases (SDR) family.</text>
</comment>
<evidence type="ECO:0000313" key="2">
    <source>
        <dbReference type="EMBL" id="TRW17123.1"/>
    </source>
</evidence>